<evidence type="ECO:0000256" key="4">
    <source>
        <dbReference type="ARBA" id="ARBA00022795"/>
    </source>
</evidence>
<dbReference type="EMBL" id="CP045798">
    <property type="protein sequence ID" value="QNB46914.1"/>
    <property type="molecule type" value="Genomic_DNA"/>
</dbReference>
<evidence type="ECO:0000256" key="5">
    <source>
        <dbReference type="ARBA" id="ARBA00023015"/>
    </source>
</evidence>
<name>A0A7G6E4B0_THEFR</name>
<keyword evidence="8" id="KW-0966">Cell projection</keyword>
<gene>
    <name evidence="8" type="primary">flgM</name>
    <name evidence="8" type="ORF">BR63_11695</name>
</gene>
<dbReference type="InterPro" id="IPR007412">
    <property type="entry name" value="FlgM"/>
</dbReference>
<keyword evidence="5" id="KW-0805">Transcription regulation</keyword>
<keyword evidence="8" id="KW-0969">Cilium</keyword>
<evidence type="ECO:0000313" key="9">
    <source>
        <dbReference type="Proteomes" id="UP000515847"/>
    </source>
</evidence>
<keyword evidence="3" id="KW-0678">Repressor</keyword>
<dbReference type="InterPro" id="IPR035890">
    <property type="entry name" value="Anti-sigma-28_factor_FlgM_sf"/>
</dbReference>
<evidence type="ECO:0000259" key="7">
    <source>
        <dbReference type="Pfam" id="PF04316"/>
    </source>
</evidence>
<dbReference type="InterPro" id="IPR031316">
    <property type="entry name" value="FlgM_C"/>
</dbReference>
<comment type="similarity">
    <text evidence="1">Belongs to the FlgM family.</text>
</comment>
<feature type="domain" description="Anti-sigma-28 factor FlgM C-terminal" evidence="7">
    <location>
        <begin position="35"/>
        <end position="89"/>
    </location>
</feature>
<protein>
    <recommendedName>
        <fullName evidence="2">Negative regulator of flagellin synthesis</fullName>
    </recommendedName>
</protein>
<dbReference type="SUPFAM" id="SSF101498">
    <property type="entry name" value="Anti-sigma factor FlgM"/>
    <property type="match status" value="1"/>
</dbReference>
<keyword evidence="9" id="KW-1185">Reference proteome</keyword>
<reference evidence="8 9" key="1">
    <citation type="journal article" date="2019" name="Front. Microbiol.">
        <title>Thermoanaerosceptrum fracticalcis gen. nov. sp. nov., a Novel Fumarate-Fermenting Microorganism From a Deep Fractured Carbonate Aquifer of the US Great Basin.</title>
        <authorList>
            <person name="Hamilton-Brehm S.D."/>
            <person name="Stewart L.E."/>
            <person name="Zavarin M."/>
            <person name="Caldwell M."/>
            <person name="Lawson P.A."/>
            <person name="Onstott T.C."/>
            <person name="Grzymski J."/>
            <person name="Neveux I."/>
            <person name="Lollar B.S."/>
            <person name="Russell C.E."/>
            <person name="Moser D.P."/>
        </authorList>
    </citation>
    <scope>NUCLEOTIDE SEQUENCE [LARGE SCALE GENOMIC DNA]</scope>
    <source>
        <strain evidence="8 9">DRI-13</strain>
    </source>
</reference>
<dbReference type="GO" id="GO:0044781">
    <property type="term" value="P:bacterial-type flagellum organization"/>
    <property type="evidence" value="ECO:0007669"/>
    <property type="project" value="UniProtKB-KW"/>
</dbReference>
<dbReference type="Proteomes" id="UP000515847">
    <property type="component" value="Chromosome"/>
</dbReference>
<proteinExistence type="inferred from homology"/>
<dbReference type="RefSeq" id="WP_034420356.1">
    <property type="nucleotide sequence ID" value="NZ_CP045798.1"/>
</dbReference>
<keyword evidence="8" id="KW-0282">Flagellum</keyword>
<dbReference type="Pfam" id="PF04316">
    <property type="entry name" value="FlgM"/>
    <property type="match status" value="1"/>
</dbReference>
<dbReference type="OrthoDB" id="1683949at2"/>
<dbReference type="AlphaFoldDB" id="A0A7G6E4B0"/>
<evidence type="ECO:0000256" key="1">
    <source>
        <dbReference type="ARBA" id="ARBA00005322"/>
    </source>
</evidence>
<dbReference type="KEGG" id="tfr:BR63_11695"/>
<keyword evidence="6" id="KW-0804">Transcription</keyword>
<keyword evidence="4" id="KW-1005">Bacterial flagellum biogenesis</keyword>
<evidence type="ECO:0000313" key="8">
    <source>
        <dbReference type="EMBL" id="QNB46914.1"/>
    </source>
</evidence>
<evidence type="ECO:0000256" key="6">
    <source>
        <dbReference type="ARBA" id="ARBA00023163"/>
    </source>
</evidence>
<organism evidence="8 9">
    <name type="scientific">Thermanaerosceptrum fracticalcis</name>
    <dbReference type="NCBI Taxonomy" id="1712410"/>
    <lineage>
        <taxon>Bacteria</taxon>
        <taxon>Bacillati</taxon>
        <taxon>Bacillota</taxon>
        <taxon>Clostridia</taxon>
        <taxon>Eubacteriales</taxon>
        <taxon>Peptococcaceae</taxon>
        <taxon>Thermanaerosceptrum</taxon>
    </lineage>
</organism>
<dbReference type="GO" id="GO:0045892">
    <property type="term" value="P:negative regulation of DNA-templated transcription"/>
    <property type="evidence" value="ECO:0007669"/>
    <property type="project" value="InterPro"/>
</dbReference>
<accession>A0A7G6E4B0</accession>
<dbReference type="NCBIfam" id="TIGR03824">
    <property type="entry name" value="FlgM_jcvi"/>
    <property type="match status" value="1"/>
</dbReference>
<sequence length="97" mass="11074">MRIFNQHIPGIIKAYNQNKNTTGKVEDKQKVSKNDGVELSSEARYYAIARQALQELPEIDEAKVAELKQAVKSGTYRVNHEEVAEKILEENIFDKLV</sequence>
<evidence type="ECO:0000256" key="3">
    <source>
        <dbReference type="ARBA" id="ARBA00022491"/>
    </source>
</evidence>
<evidence type="ECO:0000256" key="2">
    <source>
        <dbReference type="ARBA" id="ARBA00017823"/>
    </source>
</evidence>